<keyword evidence="4" id="KW-1185">Reference proteome</keyword>
<gene>
    <name evidence="3" type="ORF">EBN88_21900</name>
</gene>
<dbReference type="Pfam" id="PF14581">
    <property type="entry name" value="SseB_C"/>
    <property type="match status" value="1"/>
</dbReference>
<dbReference type="EMBL" id="RFFJ01000148">
    <property type="protein sequence ID" value="RMI36300.1"/>
    <property type="molecule type" value="Genomic_DNA"/>
</dbReference>
<feature type="domain" description="SseB protein C-terminal" evidence="2">
    <location>
        <begin position="130"/>
        <end position="234"/>
    </location>
</feature>
<dbReference type="AlphaFoldDB" id="A0A3M2LHM4"/>
<dbReference type="RefSeq" id="WP_122185621.1">
    <property type="nucleotide sequence ID" value="NZ_RFFJ01000148.1"/>
</dbReference>
<accession>A0A3M2LHM4</accession>
<evidence type="ECO:0000256" key="1">
    <source>
        <dbReference type="SAM" id="MobiDB-lite"/>
    </source>
</evidence>
<comment type="caution">
    <text evidence="3">The sequence shown here is derived from an EMBL/GenBank/DDBJ whole genome shotgun (WGS) entry which is preliminary data.</text>
</comment>
<evidence type="ECO:0000259" key="2">
    <source>
        <dbReference type="Pfam" id="PF14581"/>
    </source>
</evidence>
<organism evidence="3 4">
    <name type="scientific">Streptomyces triticirhizae</name>
    <dbReference type="NCBI Taxonomy" id="2483353"/>
    <lineage>
        <taxon>Bacteria</taxon>
        <taxon>Bacillati</taxon>
        <taxon>Actinomycetota</taxon>
        <taxon>Actinomycetes</taxon>
        <taxon>Kitasatosporales</taxon>
        <taxon>Streptomycetaceae</taxon>
        <taxon>Streptomyces</taxon>
    </lineage>
</organism>
<evidence type="ECO:0000313" key="4">
    <source>
        <dbReference type="Proteomes" id="UP000278673"/>
    </source>
</evidence>
<dbReference type="Proteomes" id="UP000278673">
    <property type="component" value="Unassembled WGS sequence"/>
</dbReference>
<feature type="region of interest" description="Disordered" evidence="1">
    <location>
        <begin position="235"/>
        <end position="256"/>
    </location>
</feature>
<reference evidence="3 4" key="1">
    <citation type="submission" date="2018-10" db="EMBL/GenBank/DDBJ databases">
        <title>Isolation, diversity and antifungal activity of actinobacteria from wheat.</title>
        <authorList>
            <person name="Han C."/>
        </authorList>
    </citation>
    <scope>NUCLEOTIDE SEQUENCE [LARGE SCALE GENOMIC DNA]</scope>
    <source>
        <strain evidence="3 4">NEAU-YY642</strain>
    </source>
</reference>
<evidence type="ECO:0000313" key="3">
    <source>
        <dbReference type="EMBL" id="RMI36300.1"/>
    </source>
</evidence>
<name>A0A3M2LHM4_9ACTN</name>
<protein>
    <submittedName>
        <fullName evidence="3">Enhanced serine sensitivity protein SseB</fullName>
    </submittedName>
</protein>
<sequence>MSAGEAVEELLTRVTPDRLDTYESLLAALADSEVWMLLWQGAPGDPDAHYGGMEVAGHGYAPCVTSRAELAASGWNRAYEVVPGRDIAAALYPEHWGLWLNPHAPGGGLGVPWLDLRRIAGGLDRLPAGPLEISEPSVGVDSFYARLVALAPRTPALRALWRAWVRPALGDSYLAIGLDVDGPQESGADAVRAMMREAVAEVPDGLTVGTVAMADGYDPVAMWLRANTRPFYERDAPALGRSPASGPQGYGYPRAY</sequence>
<dbReference type="InterPro" id="IPR027945">
    <property type="entry name" value="SseB_C"/>
</dbReference>
<proteinExistence type="predicted"/>